<dbReference type="InterPro" id="IPR036388">
    <property type="entry name" value="WH-like_DNA-bd_sf"/>
</dbReference>
<organism evidence="5 6">
    <name type="scientific">Xanthocytophaga agilis</name>
    <dbReference type="NCBI Taxonomy" id="3048010"/>
    <lineage>
        <taxon>Bacteria</taxon>
        <taxon>Pseudomonadati</taxon>
        <taxon>Bacteroidota</taxon>
        <taxon>Cytophagia</taxon>
        <taxon>Cytophagales</taxon>
        <taxon>Rhodocytophagaceae</taxon>
        <taxon>Xanthocytophaga</taxon>
    </lineage>
</organism>
<dbReference type="EMBL" id="JASJOU010000001">
    <property type="protein sequence ID" value="MDJ1499871.1"/>
    <property type="molecule type" value="Genomic_DNA"/>
</dbReference>
<dbReference type="Gene3D" id="3.30.450.20">
    <property type="entry name" value="PAS domain"/>
    <property type="match status" value="1"/>
</dbReference>
<dbReference type="SMART" id="SM00421">
    <property type="entry name" value="HTH_LUXR"/>
    <property type="match status" value="1"/>
</dbReference>
<dbReference type="AlphaFoldDB" id="A0AAE3QXG7"/>
<dbReference type="Pfam" id="PF00196">
    <property type="entry name" value="GerE"/>
    <property type="match status" value="1"/>
</dbReference>
<keyword evidence="3" id="KW-0804">Transcription</keyword>
<evidence type="ECO:0000256" key="3">
    <source>
        <dbReference type="ARBA" id="ARBA00023163"/>
    </source>
</evidence>
<dbReference type="Gene3D" id="1.10.10.10">
    <property type="entry name" value="Winged helix-like DNA-binding domain superfamily/Winged helix DNA-binding domain"/>
    <property type="match status" value="1"/>
</dbReference>
<accession>A0AAE3QXG7</accession>
<dbReference type="GO" id="GO:0006355">
    <property type="term" value="P:regulation of DNA-templated transcription"/>
    <property type="evidence" value="ECO:0007669"/>
    <property type="project" value="InterPro"/>
</dbReference>
<evidence type="ECO:0000313" key="5">
    <source>
        <dbReference type="EMBL" id="MDJ1499871.1"/>
    </source>
</evidence>
<dbReference type="SUPFAM" id="SSF46894">
    <property type="entry name" value="C-terminal effector domain of the bipartite response regulators"/>
    <property type="match status" value="1"/>
</dbReference>
<evidence type="ECO:0000256" key="2">
    <source>
        <dbReference type="ARBA" id="ARBA00023125"/>
    </source>
</evidence>
<evidence type="ECO:0000313" key="6">
    <source>
        <dbReference type="Proteomes" id="UP001232063"/>
    </source>
</evidence>
<sequence>MLSTKFRPAKASLGVEYEVTPLREPVSCIPNVFQFKTWTHFLINREICCYFLINHAQSKIICAGGSIEKVTGYHENLYTDLPFTHFLNFVHPDDLYALRTLQALQKEMSQSLSQTRKINGCSSFSFRFKKNNESFIQMLRQDIVLQLDVTGNPEYGIWFISDISHLKSDNRVTATMTDENGDQKILTLPEKSLKQENIRLSNREKEIIYLVAQGLSSKQIACRLNLSFHTVTTHKRNIFEKTSSPNSNALIQFAIRKGII</sequence>
<comment type="caution">
    <text evidence="5">The sequence shown here is derived from an EMBL/GenBank/DDBJ whole genome shotgun (WGS) entry which is preliminary data.</text>
</comment>
<dbReference type="RefSeq" id="WP_314509415.1">
    <property type="nucleotide sequence ID" value="NZ_JASJOU010000001.1"/>
</dbReference>
<dbReference type="InterPro" id="IPR016032">
    <property type="entry name" value="Sig_transdc_resp-reg_C-effctor"/>
</dbReference>
<reference evidence="5" key="1">
    <citation type="submission" date="2023-05" db="EMBL/GenBank/DDBJ databases">
        <authorList>
            <person name="Zhang X."/>
        </authorList>
    </citation>
    <scope>NUCLEOTIDE SEQUENCE</scope>
    <source>
        <strain evidence="5">BD1B2-1</strain>
    </source>
</reference>
<protein>
    <submittedName>
        <fullName evidence="5">LuxR C-terminal-related transcriptional regulator</fullName>
    </submittedName>
</protein>
<dbReference type="PRINTS" id="PR00038">
    <property type="entry name" value="HTHLUXR"/>
</dbReference>
<name>A0AAE3QXG7_9BACT</name>
<keyword evidence="2" id="KW-0238">DNA-binding</keyword>
<dbReference type="PANTHER" id="PTHR44688">
    <property type="entry name" value="DNA-BINDING TRANSCRIPTIONAL ACTIVATOR DEVR_DOSR"/>
    <property type="match status" value="1"/>
</dbReference>
<dbReference type="PANTHER" id="PTHR44688:SF16">
    <property type="entry name" value="DNA-BINDING TRANSCRIPTIONAL ACTIVATOR DEVR_DOSR"/>
    <property type="match status" value="1"/>
</dbReference>
<dbReference type="Proteomes" id="UP001232063">
    <property type="component" value="Unassembled WGS sequence"/>
</dbReference>
<keyword evidence="6" id="KW-1185">Reference proteome</keyword>
<evidence type="ECO:0000259" key="4">
    <source>
        <dbReference type="PROSITE" id="PS50043"/>
    </source>
</evidence>
<dbReference type="InterPro" id="IPR000792">
    <property type="entry name" value="Tscrpt_reg_LuxR_C"/>
</dbReference>
<keyword evidence="1" id="KW-0805">Transcription regulation</keyword>
<dbReference type="PROSITE" id="PS50043">
    <property type="entry name" value="HTH_LUXR_2"/>
    <property type="match status" value="1"/>
</dbReference>
<dbReference type="CDD" id="cd06170">
    <property type="entry name" value="LuxR_C_like"/>
    <property type="match status" value="1"/>
</dbReference>
<gene>
    <name evidence="5" type="ORF">QNI22_04415</name>
</gene>
<dbReference type="GO" id="GO:0003677">
    <property type="term" value="F:DNA binding"/>
    <property type="evidence" value="ECO:0007669"/>
    <property type="project" value="UniProtKB-KW"/>
</dbReference>
<evidence type="ECO:0000256" key="1">
    <source>
        <dbReference type="ARBA" id="ARBA00023015"/>
    </source>
</evidence>
<feature type="domain" description="HTH luxR-type" evidence="4">
    <location>
        <begin position="193"/>
        <end position="258"/>
    </location>
</feature>
<dbReference type="PROSITE" id="PS00622">
    <property type="entry name" value="HTH_LUXR_1"/>
    <property type="match status" value="1"/>
</dbReference>
<proteinExistence type="predicted"/>